<keyword evidence="5 7" id="KW-1133">Transmembrane helix</keyword>
<protein>
    <submittedName>
        <fullName evidence="8">Iron ABC transporter permease</fullName>
    </submittedName>
</protein>
<dbReference type="InterPro" id="IPR000515">
    <property type="entry name" value="MetI-like"/>
</dbReference>
<dbReference type="OrthoDB" id="9790211at2"/>
<keyword evidence="3" id="KW-1003">Cell membrane</keyword>
<evidence type="ECO:0000256" key="5">
    <source>
        <dbReference type="ARBA" id="ARBA00022989"/>
    </source>
</evidence>
<dbReference type="SUPFAM" id="SSF161098">
    <property type="entry name" value="MetI-like"/>
    <property type="match status" value="2"/>
</dbReference>
<feature type="transmembrane region" description="Helical" evidence="7">
    <location>
        <begin position="346"/>
        <end position="370"/>
    </location>
</feature>
<dbReference type="InterPro" id="IPR035906">
    <property type="entry name" value="MetI-like_sf"/>
</dbReference>
<dbReference type="KEGG" id="psin:CAK95_12620"/>
<feature type="transmembrane region" description="Helical" evidence="7">
    <location>
        <begin position="157"/>
        <end position="178"/>
    </location>
</feature>
<dbReference type="CDD" id="cd06261">
    <property type="entry name" value="TM_PBP2"/>
    <property type="match status" value="2"/>
</dbReference>
<feature type="transmembrane region" description="Helical" evidence="7">
    <location>
        <begin position="26"/>
        <end position="49"/>
    </location>
</feature>
<dbReference type="AlphaFoldDB" id="A0A1W6ZRV3"/>
<feature type="transmembrane region" description="Helical" evidence="7">
    <location>
        <begin position="533"/>
        <end position="551"/>
    </location>
</feature>
<organism evidence="8 9">
    <name type="scientific">Pseudorhodoplanes sinuspersici</name>
    <dbReference type="NCBI Taxonomy" id="1235591"/>
    <lineage>
        <taxon>Bacteria</taxon>
        <taxon>Pseudomonadati</taxon>
        <taxon>Pseudomonadota</taxon>
        <taxon>Alphaproteobacteria</taxon>
        <taxon>Hyphomicrobiales</taxon>
        <taxon>Pseudorhodoplanes</taxon>
    </lineage>
</organism>
<sequence length="568" mass="60990">MAHASVSDLPDLSHWLHWPRHVFARIFLLLLAAAVIAPLITLIAIAWQGDDEIWHHLWTYVVPNAAIDTAGLLAGVAVLTAIIGIGAAWIVTAYDFPGRATLSWLLPLPLAFPTYIVAYVYADIFDAAGPVQSAFRYMFGFRTAAEYWFPQIRSLPGAILVMSLVLYPYVYLAARAMFQTQSASLIEVARTLGATRIMLARHVALPLARPALAVGLSLALLEALNDIGASEYLGVQTLTLSIFTTWINRSSLPGAAQIACVMLVIVIALMALERYGRRHRRFIVSLRRQRYVPRIPLKGRPAYVSLAICLLPVALGFFFPLFFLAYEVVQRGLLIGFDHDLIRHTITTVTLAAIATAIAITLGLAAALAVRLIRGKLAFACLTIAGMGYAIPGTVLALGLLSPLVGTDNVLNAISAFFGGPHLGLVIAGSSAALVIAYVTRFLAIATGSAQAGLARIATEIDDVARTLGVRPAGIAWLIHIPLARPALGGAALLVFVDCLKELPATLLLRPLNVETLSTYIYQYATRGSFEEGALAALLIVAVGILPVIRLTRFSEIAPAPVPSSSER</sequence>
<feature type="transmembrane region" description="Helical" evidence="7">
    <location>
        <begin position="377"/>
        <end position="401"/>
    </location>
</feature>
<gene>
    <name evidence="8" type="ORF">CAK95_12620</name>
</gene>
<dbReference type="GO" id="GO:0055085">
    <property type="term" value="P:transmembrane transport"/>
    <property type="evidence" value="ECO:0007669"/>
    <property type="project" value="InterPro"/>
</dbReference>
<evidence type="ECO:0000256" key="2">
    <source>
        <dbReference type="ARBA" id="ARBA00022448"/>
    </source>
</evidence>
<proteinExistence type="inferred from homology"/>
<dbReference type="STRING" id="1235591.CAK95_12620"/>
<dbReference type="PANTHER" id="PTHR30183">
    <property type="entry name" value="MOLYBDENUM TRANSPORT SYSTEM PERMEASE PROTEIN MODB"/>
    <property type="match status" value="1"/>
</dbReference>
<keyword evidence="4 7" id="KW-0812">Transmembrane</keyword>
<evidence type="ECO:0000256" key="3">
    <source>
        <dbReference type="ARBA" id="ARBA00022475"/>
    </source>
</evidence>
<comment type="similarity">
    <text evidence="7">Belongs to the binding-protein-dependent transport system permease family.</text>
</comment>
<reference evidence="8 9" key="1">
    <citation type="submission" date="2017-05" db="EMBL/GenBank/DDBJ databases">
        <title>Full genome sequence of Pseudorhodoplanes sinuspersici.</title>
        <authorList>
            <person name="Dastgheib S.M.M."/>
            <person name="Shavandi M."/>
            <person name="Tirandaz H."/>
        </authorList>
    </citation>
    <scope>NUCLEOTIDE SEQUENCE [LARGE SCALE GENOMIC DNA]</scope>
    <source>
        <strain evidence="8 9">RIPI110</strain>
    </source>
</reference>
<feature type="transmembrane region" description="Helical" evidence="7">
    <location>
        <begin position="413"/>
        <end position="439"/>
    </location>
</feature>
<dbReference type="PROSITE" id="PS50928">
    <property type="entry name" value="ABC_TM1"/>
    <property type="match status" value="2"/>
</dbReference>
<keyword evidence="2 7" id="KW-0813">Transport</keyword>
<feature type="transmembrane region" description="Helical" evidence="7">
    <location>
        <begin position="69"/>
        <end position="92"/>
    </location>
</feature>
<dbReference type="EMBL" id="CP021112">
    <property type="protein sequence ID" value="ARP99830.1"/>
    <property type="molecule type" value="Genomic_DNA"/>
</dbReference>
<accession>A0A1W6ZRV3</accession>
<name>A0A1W6ZRV3_9HYPH</name>
<feature type="transmembrane region" description="Helical" evidence="7">
    <location>
        <begin position="303"/>
        <end position="326"/>
    </location>
</feature>
<dbReference type="Gene3D" id="1.10.3720.10">
    <property type="entry name" value="MetI-like"/>
    <property type="match status" value="2"/>
</dbReference>
<dbReference type="GO" id="GO:0005886">
    <property type="term" value="C:plasma membrane"/>
    <property type="evidence" value="ECO:0007669"/>
    <property type="project" value="UniProtKB-SubCell"/>
</dbReference>
<dbReference type="FunFam" id="1.10.3720.10:FF:000088">
    <property type="entry name" value="Iron(III) ABC transporter, permease protein"/>
    <property type="match status" value="1"/>
</dbReference>
<dbReference type="Pfam" id="PF00528">
    <property type="entry name" value="BPD_transp_1"/>
    <property type="match status" value="1"/>
</dbReference>
<feature type="transmembrane region" description="Helical" evidence="7">
    <location>
        <begin position="199"/>
        <end position="221"/>
    </location>
</feature>
<comment type="subcellular location">
    <subcellularLocation>
        <location evidence="1 7">Cell membrane</location>
        <topology evidence="1 7">Multi-pass membrane protein</topology>
    </subcellularLocation>
</comment>
<keyword evidence="6 7" id="KW-0472">Membrane</keyword>
<evidence type="ECO:0000313" key="8">
    <source>
        <dbReference type="EMBL" id="ARP99830.1"/>
    </source>
</evidence>
<dbReference type="Proteomes" id="UP000194137">
    <property type="component" value="Chromosome"/>
</dbReference>
<feature type="transmembrane region" description="Helical" evidence="7">
    <location>
        <begin position="104"/>
        <end position="122"/>
    </location>
</feature>
<keyword evidence="9" id="KW-1185">Reference proteome</keyword>
<evidence type="ECO:0000256" key="6">
    <source>
        <dbReference type="ARBA" id="ARBA00023136"/>
    </source>
</evidence>
<evidence type="ECO:0000256" key="7">
    <source>
        <dbReference type="RuleBase" id="RU363032"/>
    </source>
</evidence>
<evidence type="ECO:0000313" key="9">
    <source>
        <dbReference type="Proteomes" id="UP000194137"/>
    </source>
</evidence>
<dbReference type="PANTHER" id="PTHR30183:SF2">
    <property type="entry name" value="IRON UTILIZATION PROTEIN"/>
    <property type="match status" value="1"/>
</dbReference>
<evidence type="ECO:0000256" key="4">
    <source>
        <dbReference type="ARBA" id="ARBA00022692"/>
    </source>
</evidence>
<feature type="transmembrane region" description="Helical" evidence="7">
    <location>
        <begin position="254"/>
        <end position="272"/>
    </location>
</feature>
<evidence type="ECO:0000256" key="1">
    <source>
        <dbReference type="ARBA" id="ARBA00004651"/>
    </source>
</evidence>